<evidence type="ECO:0000259" key="2">
    <source>
        <dbReference type="Pfam" id="PF13439"/>
    </source>
</evidence>
<dbReference type="Pfam" id="PF00534">
    <property type="entry name" value="Glycos_transf_1"/>
    <property type="match status" value="1"/>
</dbReference>
<dbReference type="InterPro" id="IPR028098">
    <property type="entry name" value="Glyco_trans_4-like_N"/>
</dbReference>
<keyword evidence="4" id="KW-1185">Reference proteome</keyword>
<sequence>MFNSKDILNKSIEKYVIKNKIDIVNFHGAKAFLLHKFLKRKLTVPTVATIHSDYRRDFLNNKVKYYLFTPLSVSGVKSFNNYICVSNYIKDLLIKDRFSGNKFVVNNGIDINKNNEISRKRIDDLKDELKIKSNDFVYIMIARMHPIKNHKLLIKAFNNLAKEYDNIKLLLLGDGEEKENIENQVKTLGIDKKVIFAGFKTNILDYLSFSNVSILTSFSEGGSPPLVILESALKKIPVIASKVGDIEEIVNGENGFLIDPKSCEDIYNKMKKCYLTKKKLDVLGNKLYYDVCNKYSIDKFCKAYYHCYNSIVNFGGTK</sequence>
<accession>A0ABP3V3W4</accession>
<dbReference type="EMBL" id="BAAACG010000019">
    <property type="protein sequence ID" value="GAA0747851.1"/>
    <property type="molecule type" value="Genomic_DNA"/>
</dbReference>
<feature type="domain" description="Glycosyltransferase subfamily 4-like N-terminal" evidence="2">
    <location>
        <begin position="12"/>
        <end position="112"/>
    </location>
</feature>
<protein>
    <submittedName>
        <fullName evidence="3">Glycosyltransferase family 4 protein</fullName>
    </submittedName>
</protein>
<dbReference type="SUPFAM" id="SSF53756">
    <property type="entry name" value="UDP-Glycosyltransferase/glycogen phosphorylase"/>
    <property type="match status" value="1"/>
</dbReference>
<dbReference type="PANTHER" id="PTHR12526">
    <property type="entry name" value="GLYCOSYLTRANSFERASE"/>
    <property type="match status" value="1"/>
</dbReference>
<gene>
    <name evidence="3" type="ORF">GCM10008906_37430</name>
</gene>
<dbReference type="Pfam" id="PF13439">
    <property type="entry name" value="Glyco_transf_4"/>
    <property type="match status" value="1"/>
</dbReference>
<comment type="caution">
    <text evidence="3">The sequence shown here is derived from an EMBL/GenBank/DDBJ whole genome shotgun (WGS) entry which is preliminary data.</text>
</comment>
<reference evidence="4" key="1">
    <citation type="journal article" date="2019" name="Int. J. Syst. Evol. Microbiol.">
        <title>The Global Catalogue of Microorganisms (GCM) 10K type strain sequencing project: providing services to taxonomists for standard genome sequencing and annotation.</title>
        <authorList>
            <consortium name="The Broad Institute Genomics Platform"/>
            <consortium name="The Broad Institute Genome Sequencing Center for Infectious Disease"/>
            <person name="Wu L."/>
            <person name="Ma J."/>
        </authorList>
    </citation>
    <scope>NUCLEOTIDE SEQUENCE [LARGE SCALE GENOMIC DNA]</scope>
    <source>
        <strain evidence="4">JCM 1407</strain>
    </source>
</reference>
<dbReference type="InterPro" id="IPR001296">
    <property type="entry name" value="Glyco_trans_1"/>
</dbReference>
<evidence type="ECO:0000313" key="3">
    <source>
        <dbReference type="EMBL" id="GAA0747851.1"/>
    </source>
</evidence>
<name>A0ABP3V3W4_9CLOT</name>
<dbReference type="Proteomes" id="UP001501510">
    <property type="component" value="Unassembled WGS sequence"/>
</dbReference>
<feature type="domain" description="Glycosyl transferase family 1" evidence="1">
    <location>
        <begin position="123"/>
        <end position="285"/>
    </location>
</feature>
<evidence type="ECO:0000259" key="1">
    <source>
        <dbReference type="Pfam" id="PF00534"/>
    </source>
</evidence>
<dbReference type="PANTHER" id="PTHR12526:SF627">
    <property type="entry name" value="D-RHAMNOSYLTRANSFERASE WBPZ"/>
    <property type="match status" value="1"/>
</dbReference>
<dbReference type="CDD" id="cd03811">
    <property type="entry name" value="GT4_GT28_WabH-like"/>
    <property type="match status" value="1"/>
</dbReference>
<evidence type="ECO:0000313" key="4">
    <source>
        <dbReference type="Proteomes" id="UP001501510"/>
    </source>
</evidence>
<dbReference type="Gene3D" id="3.40.50.2000">
    <property type="entry name" value="Glycogen Phosphorylase B"/>
    <property type="match status" value="2"/>
</dbReference>
<proteinExistence type="predicted"/>
<organism evidence="3 4">
    <name type="scientific">Clostridium oceanicum</name>
    <dbReference type="NCBI Taxonomy" id="1543"/>
    <lineage>
        <taxon>Bacteria</taxon>
        <taxon>Bacillati</taxon>
        <taxon>Bacillota</taxon>
        <taxon>Clostridia</taxon>
        <taxon>Eubacteriales</taxon>
        <taxon>Clostridiaceae</taxon>
        <taxon>Clostridium</taxon>
    </lineage>
</organism>